<dbReference type="SUPFAM" id="SSF50341">
    <property type="entry name" value="CheW-like"/>
    <property type="match status" value="1"/>
</dbReference>
<dbReference type="PANTHER" id="PTHR22617">
    <property type="entry name" value="CHEMOTAXIS SENSOR HISTIDINE KINASE-RELATED"/>
    <property type="match status" value="1"/>
</dbReference>
<dbReference type="InterPro" id="IPR036061">
    <property type="entry name" value="CheW-like_dom_sf"/>
</dbReference>
<dbReference type="GO" id="GO:0005829">
    <property type="term" value="C:cytosol"/>
    <property type="evidence" value="ECO:0007669"/>
    <property type="project" value="TreeGrafter"/>
</dbReference>
<dbReference type="GO" id="GO:0007165">
    <property type="term" value="P:signal transduction"/>
    <property type="evidence" value="ECO:0007669"/>
    <property type="project" value="InterPro"/>
</dbReference>
<dbReference type="InterPro" id="IPR002545">
    <property type="entry name" value="CheW-lke_dom"/>
</dbReference>
<dbReference type="AlphaFoldDB" id="A0A975G0K9"/>
<protein>
    <submittedName>
        <fullName evidence="2">Purine-binding chemotaxis protein CheW</fullName>
    </submittedName>
</protein>
<dbReference type="Gene3D" id="2.40.50.180">
    <property type="entry name" value="CheA-289, Domain 4"/>
    <property type="match status" value="1"/>
</dbReference>
<evidence type="ECO:0000313" key="2">
    <source>
        <dbReference type="EMBL" id="QUD88328.1"/>
    </source>
</evidence>
<dbReference type="SMART" id="SM00260">
    <property type="entry name" value="CheW"/>
    <property type="match status" value="1"/>
</dbReference>
<evidence type="ECO:0000259" key="1">
    <source>
        <dbReference type="PROSITE" id="PS50851"/>
    </source>
</evidence>
<evidence type="ECO:0000313" key="3">
    <source>
        <dbReference type="Proteomes" id="UP000676409"/>
    </source>
</evidence>
<dbReference type="InterPro" id="IPR039315">
    <property type="entry name" value="CheW"/>
</dbReference>
<dbReference type="CDD" id="cd00732">
    <property type="entry name" value="CheW"/>
    <property type="match status" value="1"/>
</dbReference>
<keyword evidence="3" id="KW-1185">Reference proteome</keyword>
<sequence length="163" mass="17787">MKPAGEGVRQLISFCVGEQEFCVDVTTVREIRGWTPATPIPQSPDYLRGVINLRGAIMPVVDLRNRLGYGRTEPEARHVIIVVECADRLAGVLVDAVCDTMTVDEAQIQAAPQTGHPDQAFVRGIIPMENRLITYLSMEDIFPRRLGDAAADLMAQAGVDQAA</sequence>
<dbReference type="Gene3D" id="2.30.30.40">
    <property type="entry name" value="SH3 Domains"/>
    <property type="match status" value="1"/>
</dbReference>
<dbReference type="Proteomes" id="UP000676409">
    <property type="component" value="Chromosome"/>
</dbReference>
<dbReference type="EMBL" id="CP073078">
    <property type="protein sequence ID" value="QUD88328.1"/>
    <property type="molecule type" value="Genomic_DNA"/>
</dbReference>
<gene>
    <name evidence="2" type="ORF">KCG34_00075</name>
</gene>
<organism evidence="2 3">
    <name type="scientific">Phenylobacterium montanum</name>
    <dbReference type="NCBI Taxonomy" id="2823693"/>
    <lineage>
        <taxon>Bacteria</taxon>
        <taxon>Pseudomonadati</taxon>
        <taxon>Pseudomonadota</taxon>
        <taxon>Alphaproteobacteria</taxon>
        <taxon>Caulobacterales</taxon>
        <taxon>Caulobacteraceae</taxon>
        <taxon>Phenylobacterium</taxon>
    </lineage>
</organism>
<proteinExistence type="predicted"/>
<dbReference type="KEGG" id="caul:KCG34_00075"/>
<feature type="domain" description="CheW-like" evidence="1">
    <location>
        <begin position="8"/>
        <end position="147"/>
    </location>
</feature>
<accession>A0A975G0K9</accession>
<dbReference type="GO" id="GO:0006935">
    <property type="term" value="P:chemotaxis"/>
    <property type="evidence" value="ECO:0007669"/>
    <property type="project" value="InterPro"/>
</dbReference>
<dbReference type="PROSITE" id="PS50851">
    <property type="entry name" value="CHEW"/>
    <property type="match status" value="1"/>
</dbReference>
<dbReference type="RefSeq" id="WP_211938379.1">
    <property type="nucleotide sequence ID" value="NZ_CP073078.1"/>
</dbReference>
<dbReference type="Pfam" id="PF01584">
    <property type="entry name" value="CheW"/>
    <property type="match status" value="1"/>
</dbReference>
<dbReference type="PANTHER" id="PTHR22617:SF23">
    <property type="entry name" value="CHEMOTAXIS PROTEIN CHEW"/>
    <property type="match status" value="1"/>
</dbReference>
<name>A0A975G0K9_9CAUL</name>
<reference evidence="2" key="1">
    <citation type="submission" date="2021-04" db="EMBL/GenBank/DDBJ databases">
        <title>The complete genome sequence of Caulobacter sp. S6.</title>
        <authorList>
            <person name="Tang Y."/>
            <person name="Ouyang W."/>
            <person name="Liu Q."/>
            <person name="Huang B."/>
            <person name="Guo Z."/>
            <person name="Lei P."/>
        </authorList>
    </citation>
    <scope>NUCLEOTIDE SEQUENCE</scope>
    <source>
        <strain evidence="2">S6</strain>
    </source>
</reference>